<dbReference type="HOGENOM" id="CLU_120365_1_0_9"/>
<proteinExistence type="predicted"/>
<name>B9IT60_BACCQ</name>
<dbReference type="InterPro" id="IPR015032">
    <property type="entry name" value="ThsB__TIR-like_domain"/>
</dbReference>
<dbReference type="Proteomes" id="UP000000441">
    <property type="component" value="Chromosome"/>
</dbReference>
<dbReference type="EMBL" id="CP000227">
    <property type="protein sequence ID" value="ACM11542.1"/>
    <property type="molecule type" value="Genomic_DNA"/>
</dbReference>
<reference evidence="2 3" key="1">
    <citation type="journal article" date="2009" name="J. Bacteriol.">
        <title>Complete genome sequence of the extremophilic Bacillus cereus strain Q1 with industrial applications.</title>
        <authorList>
            <person name="Xiong Z."/>
            <person name="Jiang Y."/>
            <person name="Qi D."/>
            <person name="Lu H."/>
            <person name="Yang F."/>
            <person name="Yang J."/>
            <person name="Chen L."/>
            <person name="Sun L."/>
            <person name="Xu X."/>
            <person name="Xue Y."/>
            <person name="Zhu Y."/>
            <person name="Jin Q."/>
        </authorList>
    </citation>
    <scope>NUCLEOTIDE SEQUENCE [LARGE SCALE GENOMIC DNA]</scope>
    <source>
        <strain evidence="2 3">Q1</strain>
    </source>
</reference>
<protein>
    <recommendedName>
        <fullName evidence="1">Thoeris protein ThsB TIR-like domain-containing protein</fullName>
    </recommendedName>
</protein>
<organism evidence="2 3">
    <name type="scientific">Bacillus cereus (strain Q1)</name>
    <dbReference type="NCBI Taxonomy" id="361100"/>
    <lineage>
        <taxon>Bacteria</taxon>
        <taxon>Bacillati</taxon>
        <taxon>Bacillota</taxon>
        <taxon>Bacilli</taxon>
        <taxon>Bacillales</taxon>
        <taxon>Bacillaceae</taxon>
        <taxon>Bacillus</taxon>
        <taxon>Bacillus cereus group</taxon>
    </lineage>
</organism>
<evidence type="ECO:0000313" key="3">
    <source>
        <dbReference type="Proteomes" id="UP000000441"/>
    </source>
</evidence>
<dbReference type="Pfam" id="PF08937">
    <property type="entry name" value="ThsB_TIR"/>
    <property type="match status" value="1"/>
</dbReference>
<dbReference type="Gene3D" id="3.40.50.11200">
    <property type="match status" value="1"/>
</dbReference>
<dbReference type="KEGG" id="bcq:BCQ_1112"/>
<dbReference type="AlphaFoldDB" id="B9IT60"/>
<feature type="domain" description="Thoeris protein ThsB TIR-like" evidence="1">
    <location>
        <begin position="8"/>
        <end position="108"/>
    </location>
</feature>
<gene>
    <name evidence="2" type="ordered locus">BCQ_1112</name>
</gene>
<sequence>MNYRNKTYVCFDADEDIHYYRLLTALKAKDGKEFNFHNAHDIFQMQKNKLDINDEQYIKERLKKRLLNTKCFIILVGNKTKNLYKYVRWEIETALLLDLPIIVINLNNINGINYDFCPPIIREKLAVHIPYKKEVIKRALNYWPDEYYKLKKDNIEGPRYYND</sequence>
<accession>B9IT60</accession>
<evidence type="ECO:0000259" key="1">
    <source>
        <dbReference type="Pfam" id="PF08937"/>
    </source>
</evidence>
<evidence type="ECO:0000313" key="2">
    <source>
        <dbReference type="EMBL" id="ACM11542.1"/>
    </source>
</evidence>